<protein>
    <recommendedName>
        <fullName evidence="2">DUF4537 domain-containing protein</fullName>
    </recommendedName>
</protein>
<reference evidence="3" key="1">
    <citation type="journal article" date="2010" name="Science">
        <title>Plasticity of animal genome architecture unmasked by rapid evolution of a pelagic tunicate.</title>
        <authorList>
            <person name="Denoeud F."/>
            <person name="Henriet S."/>
            <person name="Mungpakdee S."/>
            <person name="Aury J.M."/>
            <person name="Da Silva C."/>
            <person name="Brinkmann H."/>
            <person name="Mikhaleva J."/>
            <person name="Olsen L.C."/>
            <person name="Jubin C."/>
            <person name="Canestro C."/>
            <person name="Bouquet J.M."/>
            <person name="Danks G."/>
            <person name="Poulain J."/>
            <person name="Campsteijn C."/>
            <person name="Adamski M."/>
            <person name="Cross I."/>
            <person name="Yadetie F."/>
            <person name="Muffato M."/>
            <person name="Louis A."/>
            <person name="Butcher S."/>
            <person name="Tsagkogeorga G."/>
            <person name="Konrad A."/>
            <person name="Singh S."/>
            <person name="Jensen M.F."/>
            <person name="Cong E.H."/>
            <person name="Eikeseth-Otteraa H."/>
            <person name="Noel B."/>
            <person name="Anthouard V."/>
            <person name="Porcel B.M."/>
            <person name="Kachouri-Lafond R."/>
            <person name="Nishino A."/>
            <person name="Ugolini M."/>
            <person name="Chourrout P."/>
            <person name="Nishida H."/>
            <person name="Aasland R."/>
            <person name="Huzurbazar S."/>
            <person name="Westhof E."/>
            <person name="Delsuc F."/>
            <person name="Lehrach H."/>
            <person name="Reinhardt R."/>
            <person name="Weissenbach J."/>
            <person name="Roy S.W."/>
            <person name="Artiguenave F."/>
            <person name="Postlethwait J.H."/>
            <person name="Manak J.R."/>
            <person name="Thompson E.M."/>
            <person name="Jaillon O."/>
            <person name="Du Pasquier L."/>
            <person name="Boudinot P."/>
            <person name="Liberles D.A."/>
            <person name="Volff J.N."/>
            <person name="Philippe H."/>
            <person name="Lenhard B."/>
            <person name="Roest Crollius H."/>
            <person name="Wincker P."/>
            <person name="Chourrout D."/>
        </authorList>
    </citation>
    <scope>NUCLEOTIDE SEQUENCE [LARGE SCALE GENOMIC DNA]</scope>
</reference>
<accession>E4YNW4</accession>
<feature type="compositionally biased region" description="Pro residues" evidence="1">
    <location>
        <begin position="17"/>
        <end position="26"/>
    </location>
</feature>
<dbReference type="AlphaFoldDB" id="E4YNW4"/>
<feature type="domain" description="DUF4537" evidence="2">
    <location>
        <begin position="164"/>
        <end position="283"/>
    </location>
</feature>
<gene>
    <name evidence="3" type="ORF">GSOID_T00030241001</name>
</gene>
<name>E4YNW4_OIKDI</name>
<dbReference type="Pfam" id="PF15057">
    <property type="entry name" value="DUF4537"/>
    <property type="match status" value="2"/>
</dbReference>
<dbReference type="EMBL" id="FN654912">
    <property type="protein sequence ID" value="CBY37162.1"/>
    <property type="molecule type" value="Genomic_DNA"/>
</dbReference>
<sequence>MTTVSKASSKKSSKSITPPPKTPTPEPSIKTANLDQLKVNQQVLSRITPEIEDGWFYSAQVISIDGEKVRVSYSSKIVDVTMADIVKLSGPDVTLEAEATVIARHPHYQQTYAPGVIVSSSPLQIRFYDGTESIIPKAEVHLVDFERFEDFVDNIIQLESRWVNESVVARDDKTGIYKLGTVKERVANAHEYVIEWRGDNTSTIQHYSCIFGKYSKAKSLQTGDHVIACSDKNTWHYYPGTISKAENNTVDIDFVCNTTCWLRIESANPKEAFYITPEYFNLAKEYYLAQLEGSTAFSESSMSSVSD</sequence>
<evidence type="ECO:0000313" key="3">
    <source>
        <dbReference type="EMBL" id="CBY37162.1"/>
    </source>
</evidence>
<feature type="region of interest" description="Disordered" evidence="1">
    <location>
        <begin position="1"/>
        <end position="29"/>
    </location>
</feature>
<feature type="domain" description="DUF4537" evidence="2">
    <location>
        <begin position="40"/>
        <end position="153"/>
    </location>
</feature>
<dbReference type="InterPro" id="IPR032770">
    <property type="entry name" value="DUF4537"/>
</dbReference>
<evidence type="ECO:0000256" key="1">
    <source>
        <dbReference type="SAM" id="MobiDB-lite"/>
    </source>
</evidence>
<organism evidence="3">
    <name type="scientific">Oikopleura dioica</name>
    <name type="common">Tunicate</name>
    <dbReference type="NCBI Taxonomy" id="34765"/>
    <lineage>
        <taxon>Eukaryota</taxon>
        <taxon>Metazoa</taxon>
        <taxon>Chordata</taxon>
        <taxon>Tunicata</taxon>
        <taxon>Appendicularia</taxon>
        <taxon>Copelata</taxon>
        <taxon>Oikopleuridae</taxon>
        <taxon>Oikopleura</taxon>
    </lineage>
</organism>
<dbReference type="Proteomes" id="UP000011014">
    <property type="component" value="Unassembled WGS sequence"/>
</dbReference>
<evidence type="ECO:0000259" key="2">
    <source>
        <dbReference type="Pfam" id="PF15057"/>
    </source>
</evidence>
<proteinExistence type="predicted"/>